<dbReference type="InterPro" id="IPR024046">
    <property type="entry name" value="Flagellar_assmbl_FliW_dom_sf"/>
</dbReference>
<dbReference type="AlphaFoldDB" id="A0A1G5C987"/>
<evidence type="ECO:0000313" key="7">
    <source>
        <dbReference type="Proteomes" id="UP000183047"/>
    </source>
</evidence>
<keyword evidence="1 5" id="KW-0963">Cytoplasm</keyword>
<evidence type="ECO:0000256" key="4">
    <source>
        <dbReference type="ARBA" id="ARBA00023186"/>
    </source>
</evidence>
<dbReference type="SUPFAM" id="SSF141457">
    <property type="entry name" value="BH3618-like"/>
    <property type="match status" value="1"/>
</dbReference>
<dbReference type="GO" id="GO:0006417">
    <property type="term" value="P:regulation of translation"/>
    <property type="evidence" value="ECO:0007669"/>
    <property type="project" value="UniProtKB-KW"/>
</dbReference>
<dbReference type="Pfam" id="PF02623">
    <property type="entry name" value="FliW"/>
    <property type="match status" value="1"/>
</dbReference>
<sequence length="152" mass="17304">MKLNTRIFGEVEIEDSKIISFPNGIIGFPDLKRFTLMHDEEQGTNTIKWLQSVEEPGFAMPVMDPLFVCPDYQPMVDKEAVADIGDLQDEDMLVLVTVTVPHDLKQMTVNLKGPFIINTKEMKATQTIIDNEEYPVKFPIYEILQNNKATKA</sequence>
<keyword evidence="6" id="KW-0969">Cilium</keyword>
<dbReference type="EMBL" id="FMUR01000006">
    <property type="protein sequence ID" value="SCX98906.1"/>
    <property type="molecule type" value="Genomic_DNA"/>
</dbReference>
<dbReference type="RefSeq" id="WP_074461715.1">
    <property type="nucleotide sequence ID" value="NZ_FMUR01000006.1"/>
</dbReference>
<dbReference type="Gene3D" id="2.30.290.10">
    <property type="entry name" value="BH3618-like"/>
    <property type="match status" value="1"/>
</dbReference>
<comment type="similarity">
    <text evidence="5">Belongs to the FliW family.</text>
</comment>
<evidence type="ECO:0000313" key="6">
    <source>
        <dbReference type="EMBL" id="SCX98906.1"/>
    </source>
</evidence>
<name>A0A1G5C987_9FIRM</name>
<keyword evidence="3 5" id="KW-0810">Translation regulation</keyword>
<keyword evidence="6" id="KW-0966">Cell projection</keyword>
<evidence type="ECO:0000256" key="2">
    <source>
        <dbReference type="ARBA" id="ARBA00022795"/>
    </source>
</evidence>
<dbReference type="Proteomes" id="UP000183047">
    <property type="component" value="Unassembled WGS sequence"/>
</dbReference>
<keyword evidence="4 5" id="KW-0143">Chaperone</keyword>
<keyword evidence="7" id="KW-1185">Reference proteome</keyword>
<dbReference type="GO" id="GO:0044780">
    <property type="term" value="P:bacterial-type flagellum assembly"/>
    <property type="evidence" value="ECO:0007669"/>
    <property type="project" value="UniProtKB-UniRule"/>
</dbReference>
<dbReference type="STRING" id="185008.bhn_I2331"/>
<dbReference type="InterPro" id="IPR003775">
    <property type="entry name" value="Flagellar_assembly_factor_FliW"/>
</dbReference>
<comment type="function">
    <text evidence="5">Acts as an anti-CsrA protein, binds CsrA and prevents it from repressing translation of its target genes, one of which is flagellin. Binds to flagellin and participates in the assembly of the flagellum.</text>
</comment>
<evidence type="ECO:0000256" key="1">
    <source>
        <dbReference type="ARBA" id="ARBA00022490"/>
    </source>
</evidence>
<dbReference type="HAMAP" id="MF_01185">
    <property type="entry name" value="FliW"/>
    <property type="match status" value="1"/>
</dbReference>
<evidence type="ECO:0000256" key="3">
    <source>
        <dbReference type="ARBA" id="ARBA00022845"/>
    </source>
</evidence>
<dbReference type="PANTHER" id="PTHR39190">
    <property type="entry name" value="FLAGELLAR ASSEMBLY FACTOR FLIW"/>
    <property type="match status" value="1"/>
</dbReference>
<dbReference type="OrthoDB" id="9801235at2"/>
<proteinExistence type="inferred from homology"/>
<keyword evidence="6" id="KW-0282">Flagellum</keyword>
<dbReference type="PANTHER" id="PTHR39190:SF1">
    <property type="entry name" value="FLAGELLAR ASSEMBLY FACTOR FLIW"/>
    <property type="match status" value="1"/>
</dbReference>
<protein>
    <recommendedName>
        <fullName evidence="5">Flagellar assembly factor FliW</fullName>
    </recommendedName>
</protein>
<accession>A0A1G5C987</accession>
<organism evidence="6 7">
    <name type="scientific">Butyrivibrio hungatei</name>
    <dbReference type="NCBI Taxonomy" id="185008"/>
    <lineage>
        <taxon>Bacteria</taxon>
        <taxon>Bacillati</taxon>
        <taxon>Bacillota</taxon>
        <taxon>Clostridia</taxon>
        <taxon>Lachnospirales</taxon>
        <taxon>Lachnospiraceae</taxon>
        <taxon>Butyrivibrio</taxon>
    </lineage>
</organism>
<gene>
    <name evidence="5" type="primary">fliW</name>
    <name evidence="6" type="ORF">SAMN02910451_00985</name>
</gene>
<comment type="subunit">
    <text evidence="5">Interacts with translational regulator CsrA and flagellin(s).</text>
</comment>
<evidence type="ECO:0000256" key="5">
    <source>
        <dbReference type="HAMAP-Rule" id="MF_01185"/>
    </source>
</evidence>
<comment type="subcellular location">
    <subcellularLocation>
        <location evidence="5">Cytoplasm</location>
    </subcellularLocation>
</comment>
<keyword evidence="2 5" id="KW-1005">Bacterial flagellum biogenesis</keyword>
<reference evidence="7" key="1">
    <citation type="submission" date="2016-10" db="EMBL/GenBank/DDBJ databases">
        <authorList>
            <person name="Varghese N."/>
            <person name="Submissions S."/>
        </authorList>
    </citation>
    <scope>NUCLEOTIDE SEQUENCE [LARGE SCALE GENOMIC DNA]</scope>
    <source>
        <strain evidence="7">XBD2006</strain>
    </source>
</reference>
<dbReference type="GO" id="GO:0005737">
    <property type="term" value="C:cytoplasm"/>
    <property type="evidence" value="ECO:0007669"/>
    <property type="project" value="UniProtKB-SubCell"/>
</dbReference>